<dbReference type="HAMAP" id="MF_00434">
    <property type="entry name" value="Pterin_4_alpha"/>
    <property type="match status" value="1"/>
</dbReference>
<dbReference type="Pfam" id="PF01329">
    <property type="entry name" value="Pterin_4a"/>
    <property type="match status" value="1"/>
</dbReference>
<evidence type="ECO:0000256" key="4">
    <source>
        <dbReference type="HAMAP-Rule" id="MF_00434"/>
    </source>
</evidence>
<evidence type="ECO:0000256" key="3">
    <source>
        <dbReference type="ARBA" id="ARBA00023239"/>
    </source>
</evidence>
<dbReference type="EMBL" id="JAAATY010000016">
    <property type="protein sequence ID" value="NRN67753.1"/>
    <property type="molecule type" value="Genomic_DNA"/>
</dbReference>
<dbReference type="InterPro" id="IPR036428">
    <property type="entry name" value="PCD_sf"/>
</dbReference>
<accession>A0ABX2FAF3</accession>
<keyword evidence="6" id="KW-1185">Reference proteome</keyword>
<dbReference type="EC" id="4.2.1.96" evidence="4"/>
<dbReference type="PANTHER" id="PTHR12599:SF0">
    <property type="entry name" value="PTERIN-4-ALPHA-CARBINOLAMINE DEHYDRATASE"/>
    <property type="match status" value="1"/>
</dbReference>
<proteinExistence type="inferred from homology"/>
<comment type="similarity">
    <text evidence="2 4">Belongs to the pterin-4-alpha-carbinolamine dehydratase family.</text>
</comment>
<reference evidence="5 6" key="1">
    <citation type="submission" date="2020-01" db="EMBL/GenBank/DDBJ databases">
        <title>Kibdelosporangium persica a novel Actinomycetes from a hot desert in Iran.</title>
        <authorList>
            <person name="Safaei N."/>
            <person name="Zaburannyi N."/>
            <person name="Mueller R."/>
            <person name="Wink J."/>
        </authorList>
    </citation>
    <scope>NUCLEOTIDE SEQUENCE [LARGE SCALE GENOMIC DNA]</scope>
    <source>
        <strain evidence="5 6">4NS15</strain>
    </source>
</reference>
<evidence type="ECO:0000256" key="1">
    <source>
        <dbReference type="ARBA" id="ARBA00001554"/>
    </source>
</evidence>
<protein>
    <recommendedName>
        <fullName evidence="4">Putative pterin-4-alpha-carbinolamine dehydratase</fullName>
        <shortName evidence="4">PHS</shortName>
        <ecNumber evidence="4">4.2.1.96</ecNumber>
    </recommendedName>
    <alternativeName>
        <fullName evidence="4">4-alpha-hydroxy-tetrahydropterin dehydratase</fullName>
    </alternativeName>
    <alternativeName>
        <fullName evidence="4">Pterin carbinolamine dehydratase</fullName>
        <shortName evidence="4">PCD</shortName>
    </alternativeName>
</protein>
<organism evidence="5 6">
    <name type="scientific">Kibdelosporangium persicum</name>
    <dbReference type="NCBI Taxonomy" id="2698649"/>
    <lineage>
        <taxon>Bacteria</taxon>
        <taxon>Bacillati</taxon>
        <taxon>Actinomycetota</taxon>
        <taxon>Actinomycetes</taxon>
        <taxon>Pseudonocardiales</taxon>
        <taxon>Pseudonocardiaceae</taxon>
        <taxon>Kibdelosporangium</taxon>
    </lineage>
</organism>
<dbReference type="CDD" id="cd00488">
    <property type="entry name" value="PCD_DCoH"/>
    <property type="match status" value="1"/>
</dbReference>
<keyword evidence="3 4" id="KW-0456">Lyase</keyword>
<dbReference type="NCBIfam" id="NF002017">
    <property type="entry name" value="PRK00823.1-2"/>
    <property type="match status" value="1"/>
</dbReference>
<dbReference type="InterPro" id="IPR001533">
    <property type="entry name" value="Pterin_deHydtase"/>
</dbReference>
<name>A0ABX2FAF3_9PSEU</name>
<dbReference type="SUPFAM" id="SSF55248">
    <property type="entry name" value="PCD-like"/>
    <property type="match status" value="1"/>
</dbReference>
<evidence type="ECO:0000313" key="5">
    <source>
        <dbReference type="EMBL" id="NRN67753.1"/>
    </source>
</evidence>
<comment type="catalytic activity">
    <reaction evidence="1 4">
        <text>(4aS,6R)-4a-hydroxy-L-erythro-5,6,7,8-tetrahydrobiopterin = (6R)-L-erythro-6,7-dihydrobiopterin + H2O</text>
        <dbReference type="Rhea" id="RHEA:11920"/>
        <dbReference type="ChEBI" id="CHEBI:15377"/>
        <dbReference type="ChEBI" id="CHEBI:15642"/>
        <dbReference type="ChEBI" id="CHEBI:43120"/>
        <dbReference type="EC" id="4.2.1.96"/>
    </reaction>
</comment>
<evidence type="ECO:0000313" key="6">
    <source>
        <dbReference type="Proteomes" id="UP000763557"/>
    </source>
</evidence>
<dbReference type="PANTHER" id="PTHR12599">
    <property type="entry name" value="PTERIN-4-ALPHA-CARBINOLAMINE DEHYDRATASE"/>
    <property type="match status" value="1"/>
</dbReference>
<evidence type="ECO:0000256" key="2">
    <source>
        <dbReference type="ARBA" id="ARBA00006472"/>
    </source>
</evidence>
<dbReference type="Proteomes" id="UP000763557">
    <property type="component" value="Unassembled WGS sequence"/>
</dbReference>
<gene>
    <name evidence="5" type="ORF">GC106_49930</name>
</gene>
<dbReference type="Gene3D" id="3.30.1360.20">
    <property type="entry name" value="Transcriptional coactivator/pterin dehydratase"/>
    <property type="match status" value="1"/>
</dbReference>
<comment type="caution">
    <text evidence="5">The sequence shown here is derived from an EMBL/GenBank/DDBJ whole genome shotgun (WGS) entry which is preliminary data.</text>
</comment>
<sequence length="104" mass="11492">MHHGQMAELLTEDELTSALNHLTAWRRSGSAIERTVQLASFSQAIQVVNRVAEIAENDDHHPDIDIRWRTLRFVLSTHSAGGLTAKDTSLATEIDAVIENCQTG</sequence>